<evidence type="ECO:0000259" key="1">
    <source>
        <dbReference type="Pfam" id="PF13649"/>
    </source>
</evidence>
<proteinExistence type="predicted"/>
<dbReference type="PANTHER" id="PTHR43591:SF24">
    <property type="entry name" value="2-METHOXY-6-POLYPRENYL-1,4-BENZOQUINOL METHYLASE, MITOCHONDRIAL"/>
    <property type="match status" value="1"/>
</dbReference>
<evidence type="ECO:0000313" key="3">
    <source>
        <dbReference type="Proteomes" id="UP000019140"/>
    </source>
</evidence>
<accession>W4M7F5</accession>
<dbReference type="CDD" id="cd02440">
    <property type="entry name" value="AdoMet_MTases"/>
    <property type="match status" value="1"/>
</dbReference>
<organism evidence="2 3">
    <name type="scientific">Candidatus Entotheonella gemina</name>
    <dbReference type="NCBI Taxonomy" id="1429439"/>
    <lineage>
        <taxon>Bacteria</taxon>
        <taxon>Pseudomonadati</taxon>
        <taxon>Nitrospinota/Tectimicrobiota group</taxon>
        <taxon>Candidatus Tectimicrobiota</taxon>
        <taxon>Candidatus Entotheonellia</taxon>
        <taxon>Candidatus Entotheonellales</taxon>
        <taxon>Candidatus Entotheonellaceae</taxon>
        <taxon>Candidatus Entotheonella</taxon>
    </lineage>
</organism>
<gene>
    <name evidence="2" type="ORF">ETSY2_18880</name>
</gene>
<dbReference type="InterPro" id="IPR041698">
    <property type="entry name" value="Methyltransf_25"/>
</dbReference>
<evidence type="ECO:0000313" key="2">
    <source>
        <dbReference type="EMBL" id="ETX06145.1"/>
    </source>
</evidence>
<keyword evidence="3" id="KW-1185">Reference proteome</keyword>
<dbReference type="AlphaFoldDB" id="W4M7F5"/>
<comment type="caution">
    <text evidence="2">The sequence shown here is derived from an EMBL/GenBank/DDBJ whole genome shotgun (WGS) entry which is preliminary data.</text>
</comment>
<dbReference type="SUPFAM" id="SSF53335">
    <property type="entry name" value="S-adenosyl-L-methionine-dependent methyltransferases"/>
    <property type="match status" value="1"/>
</dbReference>
<dbReference type="GO" id="GO:0008168">
    <property type="term" value="F:methyltransferase activity"/>
    <property type="evidence" value="ECO:0007669"/>
    <property type="project" value="TreeGrafter"/>
</dbReference>
<dbReference type="InterPro" id="IPR029063">
    <property type="entry name" value="SAM-dependent_MTases_sf"/>
</dbReference>
<dbReference type="Gene3D" id="3.40.50.150">
    <property type="entry name" value="Vaccinia Virus protein VP39"/>
    <property type="match status" value="1"/>
</dbReference>
<dbReference type="PANTHER" id="PTHR43591">
    <property type="entry name" value="METHYLTRANSFERASE"/>
    <property type="match status" value="1"/>
</dbReference>
<name>W4M7F5_9BACT</name>
<reference evidence="2 3" key="1">
    <citation type="journal article" date="2014" name="Nature">
        <title>An environmental bacterial taxon with a large and distinct metabolic repertoire.</title>
        <authorList>
            <person name="Wilson M.C."/>
            <person name="Mori T."/>
            <person name="Ruckert C."/>
            <person name="Uria A.R."/>
            <person name="Helf M.J."/>
            <person name="Takada K."/>
            <person name="Gernert C."/>
            <person name="Steffens U.A."/>
            <person name="Heycke N."/>
            <person name="Schmitt S."/>
            <person name="Rinke C."/>
            <person name="Helfrich E.J."/>
            <person name="Brachmann A.O."/>
            <person name="Gurgui C."/>
            <person name="Wakimoto T."/>
            <person name="Kracht M."/>
            <person name="Crusemann M."/>
            <person name="Hentschel U."/>
            <person name="Abe I."/>
            <person name="Matsunaga S."/>
            <person name="Kalinowski J."/>
            <person name="Takeyama H."/>
            <person name="Piel J."/>
        </authorList>
    </citation>
    <scope>NUCLEOTIDE SEQUENCE [LARGE SCALE GENOMIC DNA]</scope>
    <source>
        <strain evidence="3">TSY2</strain>
    </source>
</reference>
<sequence>MNDKNQRLFEIFLDVQRGLPRQGPGTDETTLEALSLCTGLPEKPAILDIGCGPGIQTVALATALAESHVTAVDVHQAYLKALKERAQAAEVAQRIDILIADMNALPFSPQSFDLVWAEGTAYIMGFEKALAAWKHWLKSGGCLAVSELVWLQPDPPGEVAEFFGREYPAMTDVETIVATIRACDYEPLGHFTLPEAAWWQSYYRPLEAKLPALYDKYRGDEDALGIIETTKREIEIRRHFGNWYGYAFFVGRDLRVRS</sequence>
<protein>
    <recommendedName>
        <fullName evidence="1">Methyltransferase domain-containing protein</fullName>
    </recommendedName>
</protein>
<feature type="domain" description="Methyltransferase" evidence="1">
    <location>
        <begin position="46"/>
        <end position="141"/>
    </location>
</feature>
<dbReference type="Proteomes" id="UP000019140">
    <property type="component" value="Unassembled WGS sequence"/>
</dbReference>
<dbReference type="Pfam" id="PF13649">
    <property type="entry name" value="Methyltransf_25"/>
    <property type="match status" value="1"/>
</dbReference>
<dbReference type="HOGENOM" id="CLU_073559_0_0_7"/>
<dbReference type="EMBL" id="AZHX01000775">
    <property type="protein sequence ID" value="ETX06145.1"/>
    <property type="molecule type" value="Genomic_DNA"/>
</dbReference>